<feature type="domain" description="Major facilitator superfamily associated" evidence="7">
    <location>
        <begin position="226"/>
        <end position="306"/>
    </location>
</feature>
<feature type="transmembrane region" description="Helical" evidence="6">
    <location>
        <begin position="289"/>
        <end position="309"/>
    </location>
</feature>
<comment type="caution">
    <text evidence="8">The sequence shown here is derived from an EMBL/GenBank/DDBJ whole genome shotgun (WGS) entry which is preliminary data.</text>
</comment>
<reference evidence="9" key="1">
    <citation type="submission" date="2017-01" db="EMBL/GenBank/DDBJ databases">
        <title>Comparative genomics of anhydrobiosis in the tardigrade Hypsibius dujardini.</title>
        <authorList>
            <person name="Yoshida Y."/>
            <person name="Koutsovoulos G."/>
            <person name="Laetsch D."/>
            <person name="Stevens L."/>
            <person name="Kumar S."/>
            <person name="Horikawa D."/>
            <person name="Ishino K."/>
            <person name="Komine S."/>
            <person name="Tomita M."/>
            <person name="Blaxter M."/>
            <person name="Arakawa K."/>
        </authorList>
    </citation>
    <scope>NUCLEOTIDE SEQUENCE [LARGE SCALE GENOMIC DNA]</scope>
    <source>
        <strain evidence="9">Z151</strain>
    </source>
</reference>
<dbReference type="AlphaFoldDB" id="A0A9X6NJC6"/>
<dbReference type="Pfam" id="PF12832">
    <property type="entry name" value="MFS_1_like"/>
    <property type="match status" value="1"/>
</dbReference>
<comment type="subcellular location">
    <subcellularLocation>
        <location evidence="1">Membrane</location>
        <topology evidence="1">Multi-pass membrane protein</topology>
    </subcellularLocation>
</comment>
<dbReference type="EMBL" id="MTYJ01000609">
    <property type="protein sequence ID" value="OWA55260.1"/>
    <property type="molecule type" value="Genomic_DNA"/>
</dbReference>
<dbReference type="PANTHER" id="PTHR16172:SF41">
    <property type="entry name" value="MAJOR FACILITATOR SUPERFAMILY DOMAIN-CONTAINING PROTEIN 6-LIKE"/>
    <property type="match status" value="1"/>
</dbReference>
<dbReference type="OrthoDB" id="10061976at2759"/>
<keyword evidence="5 6" id="KW-0472">Membrane</keyword>
<dbReference type="InterPro" id="IPR051717">
    <property type="entry name" value="MFS_MFSD6"/>
</dbReference>
<feature type="transmembrane region" description="Helical" evidence="6">
    <location>
        <begin position="251"/>
        <end position="277"/>
    </location>
</feature>
<gene>
    <name evidence="8" type="ORF">BV898_19646</name>
</gene>
<dbReference type="SUPFAM" id="SSF103473">
    <property type="entry name" value="MFS general substrate transporter"/>
    <property type="match status" value="1"/>
</dbReference>
<evidence type="ECO:0000256" key="4">
    <source>
        <dbReference type="ARBA" id="ARBA00022989"/>
    </source>
</evidence>
<dbReference type="Proteomes" id="UP000192578">
    <property type="component" value="Unassembled WGS sequence"/>
</dbReference>
<evidence type="ECO:0000256" key="3">
    <source>
        <dbReference type="ARBA" id="ARBA00022692"/>
    </source>
</evidence>
<dbReference type="GO" id="GO:0016020">
    <property type="term" value="C:membrane"/>
    <property type="evidence" value="ECO:0007669"/>
    <property type="project" value="UniProtKB-SubCell"/>
</dbReference>
<evidence type="ECO:0000256" key="2">
    <source>
        <dbReference type="ARBA" id="ARBA00005241"/>
    </source>
</evidence>
<evidence type="ECO:0000313" key="9">
    <source>
        <dbReference type="Proteomes" id="UP000192578"/>
    </source>
</evidence>
<keyword evidence="4 6" id="KW-1133">Transmembrane helix</keyword>
<dbReference type="PANTHER" id="PTHR16172">
    <property type="entry name" value="MAJOR FACILITATOR SUPERFAMILY DOMAIN-CONTAINING PROTEIN 6-LIKE"/>
    <property type="match status" value="1"/>
</dbReference>
<proteinExistence type="inferred from homology"/>
<dbReference type="InterPro" id="IPR024989">
    <property type="entry name" value="MFS_assoc_dom"/>
</dbReference>
<evidence type="ECO:0000256" key="5">
    <source>
        <dbReference type="ARBA" id="ARBA00023136"/>
    </source>
</evidence>
<accession>A0A9X6NJC6</accession>
<evidence type="ECO:0000256" key="1">
    <source>
        <dbReference type="ARBA" id="ARBA00004141"/>
    </source>
</evidence>
<dbReference type="InterPro" id="IPR036259">
    <property type="entry name" value="MFS_trans_sf"/>
</dbReference>
<evidence type="ECO:0000313" key="8">
    <source>
        <dbReference type="EMBL" id="OWA55260.1"/>
    </source>
</evidence>
<comment type="similarity">
    <text evidence="2">Belongs to the major facilitator superfamily. MFSD6 family.</text>
</comment>
<evidence type="ECO:0000259" key="7">
    <source>
        <dbReference type="Pfam" id="PF12832"/>
    </source>
</evidence>
<sequence>MFNAKATLRRIGMQVDLHTGLERRLPEWILKRVAFQEDKYYPNRPAGFLRKIWFIAQDPAEAMKDQGEQSLQGVLDSQMGSELAKQRTKMKELQRISSVARHAAADCAEMEINDEADELDEGVTPAARTTRVNSITAVKRGAWITGSSKAKTTAGSFMSKTAEKYFQAHFSHELSATFYRSCPVKNSRVLADFYARSLSSTRGFAAARLGNARCGDRMTVNRQLVPLKILMLLVHGGMAALYPYLTLHMRSIGLTFVEIGVIYAILPFVSAIGPAIGGAVADKIGNYKLVMIVCICLSIVTHLLMWFAVPNLPSPVTYSLVNVTSLNGTFPCGPEEVPHYLQHGMVQPNCEVAPGRRGTLSVGSCSSDCPADRASARICLSGKRDSDCFVWRDFLLRFYSDVGFKDSLSVNHSVVADNFVDEGGKNMTWITCLHGEPCAVR</sequence>
<keyword evidence="3 6" id="KW-0812">Transmembrane</keyword>
<name>A0A9X6NJC6_HYPEX</name>
<feature type="transmembrane region" description="Helical" evidence="6">
    <location>
        <begin position="227"/>
        <end position="245"/>
    </location>
</feature>
<evidence type="ECO:0000256" key="6">
    <source>
        <dbReference type="SAM" id="Phobius"/>
    </source>
</evidence>
<keyword evidence="9" id="KW-1185">Reference proteome</keyword>
<protein>
    <recommendedName>
        <fullName evidence="7">Major facilitator superfamily associated domain-containing protein</fullName>
    </recommendedName>
</protein>
<dbReference type="Gene3D" id="1.20.1250.20">
    <property type="entry name" value="MFS general substrate transporter like domains"/>
    <property type="match status" value="1"/>
</dbReference>
<organism evidence="8 9">
    <name type="scientific">Hypsibius exemplaris</name>
    <name type="common">Freshwater tardigrade</name>
    <dbReference type="NCBI Taxonomy" id="2072580"/>
    <lineage>
        <taxon>Eukaryota</taxon>
        <taxon>Metazoa</taxon>
        <taxon>Ecdysozoa</taxon>
        <taxon>Tardigrada</taxon>
        <taxon>Eutardigrada</taxon>
        <taxon>Parachela</taxon>
        <taxon>Hypsibioidea</taxon>
        <taxon>Hypsibiidae</taxon>
        <taxon>Hypsibius</taxon>
    </lineage>
</organism>